<organism evidence="7 8">
    <name type="scientific">Albula goreensis</name>
    <dbReference type="NCBI Taxonomy" id="1534307"/>
    <lineage>
        <taxon>Eukaryota</taxon>
        <taxon>Metazoa</taxon>
        <taxon>Chordata</taxon>
        <taxon>Craniata</taxon>
        <taxon>Vertebrata</taxon>
        <taxon>Euteleostomi</taxon>
        <taxon>Actinopterygii</taxon>
        <taxon>Neopterygii</taxon>
        <taxon>Teleostei</taxon>
        <taxon>Albuliformes</taxon>
        <taxon>Albulidae</taxon>
        <taxon>Albula</taxon>
    </lineage>
</organism>
<feature type="transmembrane region" description="Helical" evidence="6">
    <location>
        <begin position="103"/>
        <end position="124"/>
    </location>
</feature>
<keyword evidence="8" id="KW-1185">Reference proteome</keyword>
<sequence length="272" mass="29426">MTTREFEAELGVFAIDKMSVTVTKTNGLVVVTQVFQSGEEIKMPMTPITQTKSETVEPSNPVPPMTKVFLKGQPKPLGVVQICTGLMTMLVGVIFMVDQRYLWGAPLWSGTLFVLSGIFSVIAHKGTDKSKIKGTQALNIVCVLLAVAGVVIYCLYFISGRLTSSGCERESRDYNSYGDNEYYWDCTVLFWKYQSASDGMMGILLVLAVLEFSVALTGAIFAGKAIEAANQPTVVVIEKPMANTGDADSLYGSDVGLLDADDGPSNPPPYDD</sequence>
<dbReference type="EMBL" id="JAERUA010000003">
    <property type="protein sequence ID" value="KAI1901434.1"/>
    <property type="molecule type" value="Genomic_DNA"/>
</dbReference>
<gene>
    <name evidence="7" type="ORF">AGOR_G00034400</name>
</gene>
<evidence type="ECO:0000256" key="5">
    <source>
        <dbReference type="ARBA" id="ARBA00023136"/>
    </source>
</evidence>
<dbReference type="Pfam" id="PF04103">
    <property type="entry name" value="CD20"/>
    <property type="match status" value="1"/>
</dbReference>
<keyword evidence="3 6" id="KW-0812">Transmembrane</keyword>
<evidence type="ECO:0000313" key="7">
    <source>
        <dbReference type="EMBL" id="KAI1901434.1"/>
    </source>
</evidence>
<comment type="subcellular location">
    <subcellularLocation>
        <location evidence="1">Membrane</location>
        <topology evidence="1">Multi-pass membrane protein</topology>
    </subcellularLocation>
</comment>
<dbReference type="InterPro" id="IPR007237">
    <property type="entry name" value="CD20-like"/>
</dbReference>
<evidence type="ECO:0000256" key="6">
    <source>
        <dbReference type="SAM" id="Phobius"/>
    </source>
</evidence>
<proteinExistence type="inferred from homology"/>
<keyword evidence="4 6" id="KW-1133">Transmembrane helix</keyword>
<feature type="transmembrane region" description="Helical" evidence="6">
    <location>
        <begin position="136"/>
        <end position="158"/>
    </location>
</feature>
<evidence type="ECO:0000256" key="4">
    <source>
        <dbReference type="ARBA" id="ARBA00022989"/>
    </source>
</evidence>
<name>A0A8T3E0A6_9TELE</name>
<feature type="transmembrane region" description="Helical" evidence="6">
    <location>
        <begin position="199"/>
        <end position="222"/>
    </location>
</feature>
<evidence type="ECO:0000256" key="2">
    <source>
        <dbReference type="ARBA" id="ARBA00009565"/>
    </source>
</evidence>
<comment type="similarity">
    <text evidence="2">Belongs to the MS4A family.</text>
</comment>
<dbReference type="PANTHER" id="PTHR23320">
    <property type="entry name" value="MEMBRANE-SPANNING 4-DOMAINS SUBFAMILY A MS4A -RELATED"/>
    <property type="match status" value="1"/>
</dbReference>
<accession>A0A8T3E0A6</accession>
<evidence type="ECO:0000313" key="8">
    <source>
        <dbReference type="Proteomes" id="UP000829720"/>
    </source>
</evidence>
<protein>
    <submittedName>
        <fullName evidence="7">Uncharacterized protein</fullName>
    </submittedName>
</protein>
<dbReference type="OrthoDB" id="10071849at2759"/>
<dbReference type="GO" id="GO:0016020">
    <property type="term" value="C:membrane"/>
    <property type="evidence" value="ECO:0007669"/>
    <property type="project" value="UniProtKB-SubCell"/>
</dbReference>
<dbReference type="InterPro" id="IPR030417">
    <property type="entry name" value="MS4A"/>
</dbReference>
<evidence type="ECO:0000256" key="3">
    <source>
        <dbReference type="ARBA" id="ARBA00022692"/>
    </source>
</evidence>
<keyword evidence="5 6" id="KW-0472">Membrane</keyword>
<evidence type="ECO:0000256" key="1">
    <source>
        <dbReference type="ARBA" id="ARBA00004141"/>
    </source>
</evidence>
<feature type="transmembrane region" description="Helical" evidence="6">
    <location>
        <begin position="77"/>
        <end position="97"/>
    </location>
</feature>
<dbReference type="AlphaFoldDB" id="A0A8T3E0A6"/>
<comment type="caution">
    <text evidence="7">The sequence shown here is derived from an EMBL/GenBank/DDBJ whole genome shotgun (WGS) entry which is preliminary data.</text>
</comment>
<dbReference type="Proteomes" id="UP000829720">
    <property type="component" value="Unassembled WGS sequence"/>
</dbReference>
<reference evidence="7" key="1">
    <citation type="submission" date="2021-01" db="EMBL/GenBank/DDBJ databases">
        <authorList>
            <person name="Zahm M."/>
            <person name="Roques C."/>
            <person name="Cabau C."/>
            <person name="Klopp C."/>
            <person name="Donnadieu C."/>
            <person name="Jouanno E."/>
            <person name="Lampietro C."/>
            <person name="Louis A."/>
            <person name="Herpin A."/>
            <person name="Echchiki A."/>
            <person name="Berthelot C."/>
            <person name="Parey E."/>
            <person name="Roest-Crollius H."/>
            <person name="Braasch I."/>
            <person name="Postlethwait J."/>
            <person name="Bobe J."/>
            <person name="Montfort J."/>
            <person name="Bouchez O."/>
            <person name="Begum T."/>
            <person name="Mejri S."/>
            <person name="Adams A."/>
            <person name="Chen W.-J."/>
            <person name="Guiguen Y."/>
        </authorList>
    </citation>
    <scope>NUCLEOTIDE SEQUENCE</scope>
    <source>
        <tissue evidence="7">Blood</tissue>
    </source>
</reference>
<dbReference type="PANTHER" id="PTHR23320:SF128">
    <property type="entry name" value="MEMBRANE-SPANNING 4-DOMAINS SUBFAMILY A MEMBER 4A"/>
    <property type="match status" value="1"/>
</dbReference>